<organism evidence="1 2">
    <name type="scientific">Pandoraea pulmonicola</name>
    <dbReference type="NCBI Taxonomy" id="93221"/>
    <lineage>
        <taxon>Bacteria</taxon>
        <taxon>Pseudomonadati</taxon>
        <taxon>Pseudomonadota</taxon>
        <taxon>Betaproteobacteria</taxon>
        <taxon>Burkholderiales</taxon>
        <taxon>Burkholderiaceae</taxon>
        <taxon>Pandoraea</taxon>
    </lineage>
</organism>
<dbReference type="RefSeq" id="WP_157118187.1">
    <property type="nucleotide sequence ID" value="NZ_CP010310.2"/>
</dbReference>
<sequence>MTKGDGDATNARRRRCMARREDVVGVAVVERCAERFPDLYRGARQTRQ</sequence>
<evidence type="ECO:0000313" key="2">
    <source>
        <dbReference type="Proteomes" id="UP000254589"/>
    </source>
</evidence>
<comment type="caution">
    <text evidence="1">The sequence shown here is derived from an EMBL/GenBank/DDBJ whole genome shotgun (WGS) entry which is preliminary data.</text>
</comment>
<accession>A0AAJ4ZCN7</accession>
<reference evidence="1 2" key="1">
    <citation type="submission" date="2018-06" db="EMBL/GenBank/DDBJ databases">
        <authorList>
            <consortium name="Pathogen Informatics"/>
            <person name="Doyle S."/>
        </authorList>
    </citation>
    <scope>NUCLEOTIDE SEQUENCE [LARGE SCALE GENOMIC DNA]</scope>
    <source>
        <strain evidence="1 2">NCTC13159</strain>
    </source>
</reference>
<dbReference type="EMBL" id="UGSJ01000001">
    <property type="protein sequence ID" value="SUA90948.1"/>
    <property type="molecule type" value="Genomic_DNA"/>
</dbReference>
<protein>
    <submittedName>
        <fullName evidence="1">Uncharacterized protein</fullName>
    </submittedName>
</protein>
<name>A0AAJ4ZCN7_PANPU</name>
<proteinExistence type="predicted"/>
<dbReference type="Proteomes" id="UP000254589">
    <property type="component" value="Unassembled WGS sequence"/>
</dbReference>
<dbReference type="AlphaFoldDB" id="A0AAJ4ZCN7"/>
<gene>
    <name evidence="1" type="ORF">NCTC13159_02436</name>
</gene>
<evidence type="ECO:0000313" key="1">
    <source>
        <dbReference type="EMBL" id="SUA90948.1"/>
    </source>
</evidence>